<feature type="active site" evidence="11">
    <location>
        <position position="239"/>
    </location>
</feature>
<evidence type="ECO:0000256" key="1">
    <source>
        <dbReference type="ARBA" id="ARBA00005091"/>
    </source>
</evidence>
<dbReference type="GO" id="GO:0005737">
    <property type="term" value="C:cytoplasm"/>
    <property type="evidence" value="ECO:0007669"/>
    <property type="project" value="UniProtKB-SubCell"/>
</dbReference>
<accession>A0A369MMJ4</accession>
<proteinExistence type="inferred from homology"/>
<dbReference type="CDD" id="cd01748">
    <property type="entry name" value="GATase1_IGP_Synthase"/>
    <property type="match status" value="1"/>
</dbReference>
<dbReference type="EMBL" id="PPTU01000004">
    <property type="protein sequence ID" value="RDB72167.1"/>
    <property type="molecule type" value="Genomic_DNA"/>
</dbReference>
<evidence type="ECO:0000256" key="8">
    <source>
        <dbReference type="ARBA" id="ARBA00025299"/>
    </source>
</evidence>
<keyword evidence="3 11" id="KW-0028">Amino-acid biosynthesis</keyword>
<keyword evidence="11" id="KW-0963">Cytoplasm</keyword>
<dbReference type="UniPathway" id="UPA00031">
    <property type="reaction ID" value="UER00010"/>
</dbReference>
<evidence type="ECO:0000256" key="5">
    <source>
        <dbReference type="ARBA" id="ARBA00022962"/>
    </source>
</evidence>
<dbReference type="InterPro" id="IPR010139">
    <property type="entry name" value="Imidazole-glycPsynth_HisH"/>
</dbReference>
<feature type="active site" description="Nucleophile" evidence="11">
    <location>
        <position position="79"/>
    </location>
</feature>
<dbReference type="EC" id="4.3.2.10" evidence="11"/>
<dbReference type="GO" id="GO:0016829">
    <property type="term" value="F:lyase activity"/>
    <property type="evidence" value="ECO:0007669"/>
    <property type="project" value="UniProtKB-KW"/>
</dbReference>
<dbReference type="NCBIfam" id="TIGR01855">
    <property type="entry name" value="IMP_synth_hisH"/>
    <property type="match status" value="1"/>
</dbReference>
<evidence type="ECO:0000256" key="9">
    <source>
        <dbReference type="ARBA" id="ARBA00047838"/>
    </source>
</evidence>
<dbReference type="PANTHER" id="PTHR42701:SF1">
    <property type="entry name" value="IMIDAZOLE GLYCEROL PHOSPHATE SYNTHASE SUBUNIT HISH"/>
    <property type="match status" value="1"/>
</dbReference>
<comment type="subcellular location">
    <subcellularLocation>
        <location evidence="11">Cytoplasm</location>
    </subcellularLocation>
</comment>
<dbReference type="InterPro" id="IPR017926">
    <property type="entry name" value="GATASE"/>
</dbReference>
<dbReference type="InterPro" id="IPR029062">
    <property type="entry name" value="Class_I_gatase-like"/>
</dbReference>
<dbReference type="Pfam" id="PF00117">
    <property type="entry name" value="GATase"/>
    <property type="match status" value="1"/>
</dbReference>
<dbReference type="AlphaFoldDB" id="A0A369MMJ4"/>
<evidence type="ECO:0000313" key="13">
    <source>
        <dbReference type="EMBL" id="RDB72167.1"/>
    </source>
</evidence>
<comment type="caution">
    <text evidence="13">The sequence shown here is derived from an EMBL/GenBank/DDBJ whole genome shotgun (WGS) entry which is preliminary data.</text>
</comment>
<dbReference type="GO" id="GO:0000107">
    <property type="term" value="F:imidazoleglycerol-phosphate synthase activity"/>
    <property type="evidence" value="ECO:0007669"/>
    <property type="project" value="UniProtKB-UniRule"/>
</dbReference>
<name>A0A369MMJ4_EGGLN</name>
<evidence type="ECO:0000256" key="2">
    <source>
        <dbReference type="ARBA" id="ARBA00011152"/>
    </source>
</evidence>
<keyword evidence="6 11" id="KW-0368">Histidine biosynthesis</keyword>
<comment type="catalytic activity">
    <reaction evidence="10 11">
        <text>L-glutamine + H2O = L-glutamate + NH4(+)</text>
        <dbReference type="Rhea" id="RHEA:15889"/>
        <dbReference type="ChEBI" id="CHEBI:15377"/>
        <dbReference type="ChEBI" id="CHEBI:28938"/>
        <dbReference type="ChEBI" id="CHEBI:29985"/>
        <dbReference type="ChEBI" id="CHEBI:58359"/>
        <dbReference type="EC" id="3.5.1.2"/>
    </reaction>
</comment>
<keyword evidence="7 11" id="KW-0456">Lyase</keyword>
<evidence type="ECO:0000313" key="14">
    <source>
        <dbReference type="Proteomes" id="UP000253970"/>
    </source>
</evidence>
<protein>
    <recommendedName>
        <fullName evidence="11">Imidazole glycerol phosphate synthase subunit HisH</fullName>
        <ecNumber evidence="11">4.3.2.10</ecNumber>
    </recommendedName>
    <alternativeName>
        <fullName evidence="11">IGP synthase glutaminase subunit</fullName>
        <ecNumber evidence="11">3.5.1.2</ecNumber>
    </alternativeName>
    <alternativeName>
        <fullName evidence="11">IGP synthase subunit HisH</fullName>
    </alternativeName>
    <alternativeName>
        <fullName evidence="11">ImGP synthase subunit HisH</fullName>
        <shortName evidence="11">IGPS subunit HisH</shortName>
    </alternativeName>
</protein>
<evidence type="ECO:0000256" key="10">
    <source>
        <dbReference type="ARBA" id="ARBA00049534"/>
    </source>
</evidence>
<evidence type="ECO:0000256" key="7">
    <source>
        <dbReference type="ARBA" id="ARBA00023239"/>
    </source>
</evidence>
<dbReference type="PROSITE" id="PS51273">
    <property type="entry name" value="GATASE_TYPE_1"/>
    <property type="match status" value="1"/>
</dbReference>
<dbReference type="EC" id="3.5.1.2" evidence="11"/>
<sequence>MIAVVDYHKGNLKSVERGLVAAGAEVLVTSDPAAIAKADAIVLPGVGAFADAAATMRELGQMDAIRERIAAGVPFLGICLGMHLLFEEGVEGAPEEDDETSTHNARGLAVLPGVVTKMPKQDEHSLSYKVPHVGWNTVHFGDGSEGFGGAHQASSARAGQSCGLSERAGLSERLGVAEPLADRFQECPLFEGIPSGTYFYFTHGYIAPLGPFVVGETTHSATFPSAVQYGDAAYGVQFHPEKSSDAGARLLQNFVSIVKGA</sequence>
<comment type="function">
    <text evidence="8 11">IGPS catalyzes the conversion of PRFAR and glutamine to IGP, AICAR and glutamate. The HisH subunit catalyzes the hydrolysis of glutamine to glutamate and ammonia as part of the synthesis of IGP and AICAR. The resulting ammonia molecule is channeled to the active site of HisF.</text>
</comment>
<dbReference type="GO" id="GO:0000105">
    <property type="term" value="P:L-histidine biosynthetic process"/>
    <property type="evidence" value="ECO:0007669"/>
    <property type="project" value="UniProtKB-UniRule"/>
</dbReference>
<dbReference type="RefSeq" id="WP_114533058.1">
    <property type="nucleotide sequence ID" value="NZ_JAQDVM010000005.1"/>
</dbReference>
<evidence type="ECO:0000256" key="11">
    <source>
        <dbReference type="HAMAP-Rule" id="MF_00278"/>
    </source>
</evidence>
<dbReference type="SUPFAM" id="SSF52317">
    <property type="entry name" value="Class I glutamine amidotransferase-like"/>
    <property type="match status" value="1"/>
</dbReference>
<reference evidence="13 14" key="1">
    <citation type="journal article" date="2018" name="Elife">
        <title>Discovery and characterization of a prevalent human gut bacterial enzyme sufficient for the inactivation of a family of plant toxins.</title>
        <authorList>
            <person name="Koppel N."/>
            <person name="Bisanz J.E."/>
            <person name="Pandelia M.E."/>
            <person name="Turnbaugh P.J."/>
            <person name="Balskus E.P."/>
        </authorList>
    </citation>
    <scope>NUCLEOTIDE SEQUENCE [LARGE SCALE GENOMIC DNA]</scope>
    <source>
        <strain evidence="13 14">W1 BHI 6</strain>
    </source>
</reference>
<comment type="pathway">
    <text evidence="1 11">Amino-acid biosynthesis; L-histidine biosynthesis; L-histidine from 5-phospho-alpha-D-ribose 1-diphosphate: step 5/9.</text>
</comment>
<evidence type="ECO:0000259" key="12">
    <source>
        <dbReference type="Pfam" id="PF00117"/>
    </source>
</evidence>
<comment type="catalytic activity">
    <reaction evidence="9 11">
        <text>5-[(5-phospho-1-deoxy-D-ribulos-1-ylimino)methylamino]-1-(5-phospho-beta-D-ribosyl)imidazole-4-carboxamide + L-glutamine = D-erythro-1-(imidazol-4-yl)glycerol 3-phosphate + 5-amino-1-(5-phospho-beta-D-ribosyl)imidazole-4-carboxamide + L-glutamate + H(+)</text>
        <dbReference type="Rhea" id="RHEA:24793"/>
        <dbReference type="ChEBI" id="CHEBI:15378"/>
        <dbReference type="ChEBI" id="CHEBI:29985"/>
        <dbReference type="ChEBI" id="CHEBI:58278"/>
        <dbReference type="ChEBI" id="CHEBI:58359"/>
        <dbReference type="ChEBI" id="CHEBI:58475"/>
        <dbReference type="ChEBI" id="CHEBI:58525"/>
        <dbReference type="EC" id="4.3.2.10"/>
    </reaction>
</comment>
<evidence type="ECO:0000256" key="4">
    <source>
        <dbReference type="ARBA" id="ARBA00022801"/>
    </source>
</evidence>
<feature type="active site" evidence="11">
    <location>
        <position position="241"/>
    </location>
</feature>
<evidence type="ECO:0000256" key="3">
    <source>
        <dbReference type="ARBA" id="ARBA00022605"/>
    </source>
</evidence>
<dbReference type="Gene3D" id="3.40.50.880">
    <property type="match status" value="1"/>
</dbReference>
<keyword evidence="4 11" id="KW-0378">Hydrolase</keyword>
<keyword evidence="5 11" id="KW-0315">Glutamine amidotransferase</keyword>
<dbReference type="HAMAP" id="MF_00278">
    <property type="entry name" value="HisH"/>
    <property type="match status" value="1"/>
</dbReference>
<dbReference type="Proteomes" id="UP000253970">
    <property type="component" value="Unassembled WGS sequence"/>
</dbReference>
<gene>
    <name evidence="11 13" type="primary">hisH</name>
    <name evidence="13" type="ORF">C1875_03730</name>
</gene>
<comment type="subunit">
    <text evidence="2 11">Heterodimer of HisH and HisF.</text>
</comment>
<dbReference type="PANTHER" id="PTHR42701">
    <property type="entry name" value="IMIDAZOLE GLYCEROL PHOSPHATE SYNTHASE SUBUNIT HISH"/>
    <property type="match status" value="1"/>
</dbReference>
<feature type="domain" description="Glutamine amidotransferase" evidence="12">
    <location>
        <begin position="4"/>
        <end position="255"/>
    </location>
</feature>
<organism evidence="13 14">
    <name type="scientific">Eggerthella lenta</name>
    <name type="common">Eubacterium lentum</name>
    <dbReference type="NCBI Taxonomy" id="84112"/>
    <lineage>
        <taxon>Bacteria</taxon>
        <taxon>Bacillati</taxon>
        <taxon>Actinomycetota</taxon>
        <taxon>Coriobacteriia</taxon>
        <taxon>Eggerthellales</taxon>
        <taxon>Eggerthellaceae</taxon>
        <taxon>Eggerthella</taxon>
    </lineage>
</organism>
<evidence type="ECO:0000256" key="6">
    <source>
        <dbReference type="ARBA" id="ARBA00023102"/>
    </source>
</evidence>
<dbReference type="GO" id="GO:0004359">
    <property type="term" value="F:glutaminase activity"/>
    <property type="evidence" value="ECO:0007669"/>
    <property type="project" value="UniProtKB-EC"/>
</dbReference>